<dbReference type="InterPro" id="IPR001810">
    <property type="entry name" value="F-box_dom"/>
</dbReference>
<proteinExistence type="predicted"/>
<accession>A0A816SRL0</accession>
<feature type="domain" description="F-box" evidence="1">
    <location>
        <begin position="4"/>
        <end position="34"/>
    </location>
</feature>
<comment type="caution">
    <text evidence="2">The sequence shown here is derived from an EMBL/GenBank/DDBJ whole genome shotgun (WGS) entry which is preliminary data.</text>
</comment>
<gene>
    <name evidence="2" type="ORF">XDN619_LOCUS16191</name>
</gene>
<sequence length="84" mass="9933">MKDIMELLDLPDELLLAIMKKINPQDLFLFSIINIGNYCLEQFTFNRSHSIGLTFDYFRALHKLLMKIFYSDAMPRIVHDIKPL</sequence>
<name>A0A816SRL0_9BILA</name>
<dbReference type="EMBL" id="CAJNRG010006772">
    <property type="protein sequence ID" value="CAF2088819.1"/>
    <property type="molecule type" value="Genomic_DNA"/>
</dbReference>
<evidence type="ECO:0000313" key="2">
    <source>
        <dbReference type="EMBL" id="CAF2088819.1"/>
    </source>
</evidence>
<dbReference type="Proteomes" id="UP000663887">
    <property type="component" value="Unassembled WGS sequence"/>
</dbReference>
<dbReference type="AlphaFoldDB" id="A0A816SRL0"/>
<dbReference type="PROSITE" id="PS50181">
    <property type="entry name" value="FBOX"/>
    <property type="match status" value="1"/>
</dbReference>
<protein>
    <recommendedName>
        <fullName evidence="1">F-box domain-containing protein</fullName>
    </recommendedName>
</protein>
<reference evidence="2" key="1">
    <citation type="submission" date="2021-02" db="EMBL/GenBank/DDBJ databases">
        <authorList>
            <person name="Nowell W R."/>
        </authorList>
    </citation>
    <scope>NUCLEOTIDE SEQUENCE</scope>
</reference>
<evidence type="ECO:0000313" key="3">
    <source>
        <dbReference type="Proteomes" id="UP000663887"/>
    </source>
</evidence>
<organism evidence="2 3">
    <name type="scientific">Rotaria magnacalcarata</name>
    <dbReference type="NCBI Taxonomy" id="392030"/>
    <lineage>
        <taxon>Eukaryota</taxon>
        <taxon>Metazoa</taxon>
        <taxon>Spiralia</taxon>
        <taxon>Gnathifera</taxon>
        <taxon>Rotifera</taxon>
        <taxon>Eurotatoria</taxon>
        <taxon>Bdelloidea</taxon>
        <taxon>Philodinida</taxon>
        <taxon>Philodinidae</taxon>
        <taxon>Rotaria</taxon>
    </lineage>
</organism>
<evidence type="ECO:0000259" key="1">
    <source>
        <dbReference type="PROSITE" id="PS50181"/>
    </source>
</evidence>